<feature type="non-terminal residue" evidence="1">
    <location>
        <position position="1"/>
    </location>
</feature>
<reference evidence="1 2" key="1">
    <citation type="submission" date="2020-01" db="EMBL/GenBank/DDBJ databases">
        <authorList>
            <consortium name="DOE Joint Genome Institute"/>
            <person name="Haridas S."/>
            <person name="Albert R."/>
            <person name="Binder M."/>
            <person name="Bloem J."/>
            <person name="Labutti K."/>
            <person name="Salamov A."/>
            <person name="Andreopoulos B."/>
            <person name="Baker S.E."/>
            <person name="Barry K."/>
            <person name="Bills G."/>
            <person name="Bluhm B.H."/>
            <person name="Cannon C."/>
            <person name="Castanera R."/>
            <person name="Culley D.E."/>
            <person name="Daum C."/>
            <person name="Ezra D."/>
            <person name="Gonzalez J.B."/>
            <person name="Henrissat B."/>
            <person name="Kuo A."/>
            <person name="Liang C."/>
            <person name="Lipzen A."/>
            <person name="Lutzoni F."/>
            <person name="Magnuson J."/>
            <person name="Mondo S."/>
            <person name="Nolan M."/>
            <person name="Ohm R."/>
            <person name="Pangilinan J."/>
            <person name="Park H.-J.H."/>
            <person name="Ramirez L."/>
            <person name="Alfaro M."/>
            <person name="Sun H."/>
            <person name="Tritt A."/>
            <person name="Yoshinaga Y."/>
            <person name="Zwiers L.-H.L."/>
            <person name="Turgeon B.G."/>
            <person name="Goodwin S.B."/>
            <person name="Spatafora J.W."/>
            <person name="Crous P.W."/>
            <person name="Grigoriev I.V."/>
        </authorList>
    </citation>
    <scope>NUCLEOTIDE SEQUENCE [LARGE SCALE GENOMIC DNA]</scope>
    <source>
        <strain evidence="1 2">CBS 611.86</strain>
    </source>
</reference>
<sequence length="52" mass="5319">ISLRNVINGTTTTVVPPCSANASNINNKLLLPLVSITATTKLSPAIIALMAS</sequence>
<evidence type="ECO:0000313" key="2">
    <source>
        <dbReference type="Proteomes" id="UP000481861"/>
    </source>
</evidence>
<dbReference type="AlphaFoldDB" id="A0A7C8I2I4"/>
<dbReference type="Proteomes" id="UP000481861">
    <property type="component" value="Unassembled WGS sequence"/>
</dbReference>
<comment type="caution">
    <text evidence="1">The sequence shown here is derived from an EMBL/GenBank/DDBJ whole genome shotgun (WGS) entry which is preliminary data.</text>
</comment>
<evidence type="ECO:0000313" key="1">
    <source>
        <dbReference type="EMBL" id="KAF2865193.1"/>
    </source>
</evidence>
<proteinExistence type="predicted"/>
<keyword evidence="2" id="KW-1185">Reference proteome</keyword>
<organism evidence="1 2">
    <name type="scientific">Massariosphaeria phaeospora</name>
    <dbReference type="NCBI Taxonomy" id="100035"/>
    <lineage>
        <taxon>Eukaryota</taxon>
        <taxon>Fungi</taxon>
        <taxon>Dikarya</taxon>
        <taxon>Ascomycota</taxon>
        <taxon>Pezizomycotina</taxon>
        <taxon>Dothideomycetes</taxon>
        <taxon>Pleosporomycetidae</taxon>
        <taxon>Pleosporales</taxon>
        <taxon>Pleosporales incertae sedis</taxon>
        <taxon>Massariosphaeria</taxon>
    </lineage>
</organism>
<gene>
    <name evidence="1" type="ORF">BDV95DRAFT_444260</name>
</gene>
<accession>A0A7C8I2I4</accession>
<name>A0A7C8I2I4_9PLEO</name>
<dbReference type="EMBL" id="JAADJZ010000035">
    <property type="protein sequence ID" value="KAF2865193.1"/>
    <property type="molecule type" value="Genomic_DNA"/>
</dbReference>
<protein>
    <submittedName>
        <fullName evidence="1">Uncharacterized protein</fullName>
    </submittedName>
</protein>
<feature type="non-terminal residue" evidence="1">
    <location>
        <position position="52"/>
    </location>
</feature>
<dbReference type="OrthoDB" id="4508185at2759"/>